<dbReference type="Gene3D" id="3.40.1000.10">
    <property type="entry name" value="Mog1/PsbP, alpha/beta/alpha sandwich"/>
    <property type="match status" value="1"/>
</dbReference>
<dbReference type="Proteomes" id="UP000076512">
    <property type="component" value="Unassembled WGS sequence"/>
</dbReference>
<comment type="caution">
    <text evidence="3">The sequence shown here is derived from an EMBL/GenBank/DDBJ whole genome shotgun (WGS) entry which is preliminary data.</text>
</comment>
<dbReference type="OrthoDB" id="4369169at2"/>
<reference evidence="3 4" key="1">
    <citation type="submission" date="2016-04" db="EMBL/GenBank/DDBJ databases">
        <authorList>
            <person name="Evans L.H."/>
            <person name="Alamgir A."/>
            <person name="Owens N."/>
            <person name="Weber N.D."/>
            <person name="Virtaneva K."/>
            <person name="Barbian K."/>
            <person name="Babar A."/>
            <person name="Rosenke K."/>
        </authorList>
    </citation>
    <scope>NUCLEOTIDE SEQUENCE [LARGE SCALE GENOMIC DNA]</scope>
    <source>
        <strain evidence="3 4">IFM 0406</strain>
    </source>
</reference>
<protein>
    <submittedName>
        <fullName evidence="3">Uncharacterized protein</fullName>
    </submittedName>
</protein>
<evidence type="ECO:0000256" key="1">
    <source>
        <dbReference type="ARBA" id="ARBA00022729"/>
    </source>
</evidence>
<organism evidence="3 4">
    <name type="scientific">Nocardia terpenica</name>
    <dbReference type="NCBI Taxonomy" id="455432"/>
    <lineage>
        <taxon>Bacteria</taxon>
        <taxon>Bacillati</taxon>
        <taxon>Actinomycetota</taxon>
        <taxon>Actinomycetes</taxon>
        <taxon>Mycobacteriales</taxon>
        <taxon>Nocardiaceae</taxon>
        <taxon>Nocardia</taxon>
    </lineage>
</organism>
<evidence type="ECO:0000313" key="4">
    <source>
        <dbReference type="Proteomes" id="UP000076512"/>
    </source>
</evidence>
<feature type="region of interest" description="Disordered" evidence="2">
    <location>
        <begin position="248"/>
        <end position="326"/>
    </location>
</feature>
<dbReference type="EMBL" id="LWGR01000021">
    <property type="protein sequence ID" value="KZM68156.1"/>
    <property type="molecule type" value="Genomic_DNA"/>
</dbReference>
<name>A0A164H2Y2_9NOCA</name>
<evidence type="ECO:0000256" key="2">
    <source>
        <dbReference type="SAM" id="MobiDB-lite"/>
    </source>
</evidence>
<evidence type="ECO:0000313" key="3">
    <source>
        <dbReference type="EMBL" id="KZM68156.1"/>
    </source>
</evidence>
<accession>A0A164H2Y2</accession>
<keyword evidence="1" id="KW-0732">Signal</keyword>
<proteinExistence type="predicted"/>
<dbReference type="Pfam" id="PF10738">
    <property type="entry name" value="Lpp-LpqN"/>
    <property type="match status" value="1"/>
</dbReference>
<gene>
    <name evidence="3" type="ORF">AWN90_09450</name>
</gene>
<dbReference type="STRING" id="455432.AWN90_09450"/>
<dbReference type="RefSeq" id="WP_067579510.1">
    <property type="nucleotide sequence ID" value="NZ_JABMCZ010000002.1"/>
</dbReference>
<dbReference type="InterPro" id="IPR019674">
    <property type="entry name" value="Lipoprotein_LpqN/LpqT-like"/>
</dbReference>
<dbReference type="AlphaFoldDB" id="A0A164H2Y2"/>
<feature type="compositionally biased region" description="Low complexity" evidence="2">
    <location>
        <begin position="274"/>
        <end position="283"/>
    </location>
</feature>
<keyword evidence="4" id="KW-1185">Reference proteome</keyword>
<feature type="compositionally biased region" description="Polar residues" evidence="2">
    <location>
        <begin position="303"/>
        <end position="317"/>
    </location>
</feature>
<sequence>MTTSTGTSAHPLPSVTEYLSAVGVDCTPVQPETPGAPVVSLAVAPGWRKVARDVLPHTYGVWALPPDAPTAEWADNAVVAVGRLSGPVDTVALLRCAFTDSRRMPGWNEISAHTSDYNGYPSAAIVGTYTIETLTFWADTRYIITGTDADRYLIQLTVTTRADTSHAGQLIADALAIHQSATAASHRNTPAQSNTVTDQSMSGRTVQIDGVAVSVDSQGHLQSLRIDPVAFARGPAGLAELISTTYRQAVNSPPPAPPATPKSLQAPGPDDQWAPPTVNAPTTPNIPPQPQRYSAFPIAVSEPASSRPTSSQPTNPYQPEDWTEPDEYYEYKRRTGWFES</sequence>